<evidence type="ECO:0000256" key="1">
    <source>
        <dbReference type="SAM" id="SignalP"/>
    </source>
</evidence>
<evidence type="ECO:0000313" key="3">
    <source>
        <dbReference type="EMBL" id="GIH09602.1"/>
    </source>
</evidence>
<proteinExistence type="predicted"/>
<dbReference type="SUPFAM" id="SSF82171">
    <property type="entry name" value="DPP6 N-terminal domain-like"/>
    <property type="match status" value="1"/>
</dbReference>
<organism evidence="3 4">
    <name type="scientific">Rhizocola hellebori</name>
    <dbReference type="NCBI Taxonomy" id="1392758"/>
    <lineage>
        <taxon>Bacteria</taxon>
        <taxon>Bacillati</taxon>
        <taxon>Actinomycetota</taxon>
        <taxon>Actinomycetes</taxon>
        <taxon>Micromonosporales</taxon>
        <taxon>Micromonosporaceae</taxon>
        <taxon>Rhizocola</taxon>
    </lineage>
</organism>
<gene>
    <name evidence="3" type="ORF">Rhe02_76690</name>
</gene>
<dbReference type="AlphaFoldDB" id="A0A8J3QGD0"/>
<comment type="caution">
    <text evidence="3">The sequence shown here is derived from an EMBL/GenBank/DDBJ whole genome shotgun (WGS) entry which is preliminary data.</text>
</comment>
<name>A0A8J3QGD0_9ACTN</name>
<protein>
    <recommendedName>
        <fullName evidence="2">DUF4394 domain-containing protein</fullName>
    </recommendedName>
</protein>
<keyword evidence="4" id="KW-1185">Reference proteome</keyword>
<dbReference type="Pfam" id="PF14339">
    <property type="entry name" value="DUF4394"/>
    <property type="match status" value="1"/>
</dbReference>
<evidence type="ECO:0000313" key="4">
    <source>
        <dbReference type="Proteomes" id="UP000612899"/>
    </source>
</evidence>
<accession>A0A8J3QGD0</accession>
<dbReference type="InterPro" id="IPR025507">
    <property type="entry name" value="DUF4394"/>
</dbReference>
<dbReference type="Proteomes" id="UP000612899">
    <property type="component" value="Unassembled WGS sequence"/>
</dbReference>
<keyword evidence="1" id="KW-0732">Signal</keyword>
<reference evidence="3" key="1">
    <citation type="submission" date="2021-01" db="EMBL/GenBank/DDBJ databases">
        <title>Whole genome shotgun sequence of Rhizocola hellebori NBRC 109834.</title>
        <authorList>
            <person name="Komaki H."/>
            <person name="Tamura T."/>
        </authorList>
    </citation>
    <scope>NUCLEOTIDE SEQUENCE</scope>
    <source>
        <strain evidence="3">NBRC 109834</strain>
    </source>
</reference>
<feature type="chain" id="PRO_5035160904" description="DUF4394 domain-containing protein" evidence="1">
    <location>
        <begin position="23"/>
        <end position="304"/>
    </location>
</feature>
<feature type="domain" description="DUF4394" evidence="2">
    <location>
        <begin position="62"/>
        <end position="299"/>
    </location>
</feature>
<dbReference type="RefSeq" id="WP_203913329.1">
    <property type="nucleotide sequence ID" value="NZ_BONY01000071.1"/>
</dbReference>
<feature type="signal peptide" evidence="1">
    <location>
        <begin position="1"/>
        <end position="22"/>
    </location>
</feature>
<evidence type="ECO:0000259" key="2">
    <source>
        <dbReference type="Pfam" id="PF14339"/>
    </source>
</evidence>
<sequence length="304" mass="31776">MPRKWVLGLAVLAVTGAMTAAAAVVTKAGSQGSDPLLVSYNDNSPDRRNDHRVIGLTGDGRNLVWFRANDPDKVRSIGTVGGMVGDTRLIGIDFRAQNGKLYGVGDSGGIYTIGIDNAKASKVSQLTIALSGQSFDIDFNPAANRLRVLSDNGQNLRHNIDDPAGTPAAGMTATDTGLTTPPATAVTTGVTGAAYTNNDTDPNTATTLFDLNVMTDQVAVQSPANQGELAPAGKLMVDTDGDTGFDIYSALRVGVSAGNTAYATLKVDGRYRLYRIDLLTGRAAQNGSFPNRTQVTDIAIQLDA</sequence>
<dbReference type="EMBL" id="BONY01000071">
    <property type="protein sequence ID" value="GIH09602.1"/>
    <property type="molecule type" value="Genomic_DNA"/>
</dbReference>